<evidence type="ECO:0000313" key="2">
    <source>
        <dbReference type="Proteomes" id="UP000076770"/>
    </source>
</evidence>
<dbReference type="EMBL" id="LT549890">
    <property type="protein sequence ID" value="SAI84103.1"/>
    <property type="molecule type" value="Genomic_DNA"/>
</dbReference>
<dbReference type="AlphaFoldDB" id="A0A0E3KCJ8"/>
<proteinExistence type="predicted"/>
<gene>
    <name evidence="1" type="ORF">SSOP1_0548</name>
</gene>
<organism evidence="1 2">
    <name type="scientific">Saccharolobus solfataricus</name>
    <name type="common">Sulfolobus solfataricus</name>
    <dbReference type="NCBI Taxonomy" id="2287"/>
    <lineage>
        <taxon>Archaea</taxon>
        <taxon>Thermoproteota</taxon>
        <taxon>Thermoprotei</taxon>
        <taxon>Sulfolobales</taxon>
        <taxon>Sulfolobaceae</taxon>
        <taxon>Saccharolobus</taxon>
    </lineage>
</organism>
<name>A0A0E3KCJ8_SACSO</name>
<reference evidence="2" key="1">
    <citation type="submission" date="2016-04" db="EMBL/GenBank/DDBJ databases">
        <authorList>
            <person name="Shah S.A."/>
            <person name="Garrett R.A."/>
        </authorList>
    </citation>
    <scope>NUCLEOTIDE SEQUENCE [LARGE SCALE GENOMIC DNA]</scope>
    <source>
        <strain evidence="2">ATCC 35091 / DSM 1616 / JCM 8930 / NBRC 15331 / P1</strain>
    </source>
</reference>
<dbReference type="Proteomes" id="UP000076770">
    <property type="component" value="Chromosome i"/>
</dbReference>
<protein>
    <submittedName>
        <fullName evidence="1">ORF3 in transposon ISC1904</fullName>
    </submittedName>
</protein>
<evidence type="ECO:0000313" key="1">
    <source>
        <dbReference type="EMBL" id="SAI84103.1"/>
    </source>
</evidence>
<sequence>MGLYPERLVRQSTSRCAGFPHIRDIPRMWVGVIPLMGRRGMNVRDFGEAQGLRIDIKYHEIP</sequence>
<dbReference type="PATRIC" id="fig|2287.6.peg.1707"/>
<accession>A0A0E3KCJ8</accession>